<accession>A0A4Y2AE42</accession>
<keyword evidence="2" id="KW-1185">Reference proteome</keyword>
<protein>
    <submittedName>
        <fullName evidence="1">Uncharacterized protein</fullName>
    </submittedName>
</protein>
<gene>
    <name evidence="1" type="ORF">AVEN_143416_1</name>
</gene>
<reference evidence="1 2" key="1">
    <citation type="journal article" date="2019" name="Sci. Rep.">
        <title>Orb-weaving spider Araneus ventricosus genome elucidates the spidroin gene catalogue.</title>
        <authorList>
            <person name="Kono N."/>
            <person name="Nakamura H."/>
            <person name="Ohtoshi R."/>
            <person name="Moran D.A.P."/>
            <person name="Shinohara A."/>
            <person name="Yoshida Y."/>
            <person name="Fujiwara M."/>
            <person name="Mori M."/>
            <person name="Tomita M."/>
            <person name="Arakawa K."/>
        </authorList>
    </citation>
    <scope>NUCLEOTIDE SEQUENCE [LARGE SCALE GENOMIC DNA]</scope>
</reference>
<proteinExistence type="predicted"/>
<name>A0A4Y2AE42_ARAVE</name>
<comment type="caution">
    <text evidence="1">The sequence shown here is derived from an EMBL/GenBank/DDBJ whole genome shotgun (WGS) entry which is preliminary data.</text>
</comment>
<dbReference type="AlphaFoldDB" id="A0A4Y2AE42"/>
<sequence>MYRKWSYYLTMCYCYNTRHAASQLNKPCDSILLNRMAYAELPTTQTLPILHKPALKRIFVLPCSFMKPALSKIQLFFMQRQGGNKRALQWPPPPP</sequence>
<dbReference type="EMBL" id="BGPR01000014">
    <property type="protein sequence ID" value="GBL78131.1"/>
    <property type="molecule type" value="Genomic_DNA"/>
</dbReference>
<organism evidence="1 2">
    <name type="scientific">Araneus ventricosus</name>
    <name type="common">Orbweaver spider</name>
    <name type="synonym">Epeira ventricosa</name>
    <dbReference type="NCBI Taxonomy" id="182803"/>
    <lineage>
        <taxon>Eukaryota</taxon>
        <taxon>Metazoa</taxon>
        <taxon>Ecdysozoa</taxon>
        <taxon>Arthropoda</taxon>
        <taxon>Chelicerata</taxon>
        <taxon>Arachnida</taxon>
        <taxon>Araneae</taxon>
        <taxon>Araneomorphae</taxon>
        <taxon>Entelegynae</taxon>
        <taxon>Araneoidea</taxon>
        <taxon>Araneidae</taxon>
        <taxon>Araneus</taxon>
    </lineage>
</organism>
<dbReference type="Proteomes" id="UP000499080">
    <property type="component" value="Unassembled WGS sequence"/>
</dbReference>
<evidence type="ECO:0000313" key="2">
    <source>
        <dbReference type="Proteomes" id="UP000499080"/>
    </source>
</evidence>
<evidence type="ECO:0000313" key="1">
    <source>
        <dbReference type="EMBL" id="GBL78131.1"/>
    </source>
</evidence>